<organism evidence="1 2">
    <name type="scientific">Halocaridina rubra</name>
    <name type="common">Hawaiian red shrimp</name>
    <dbReference type="NCBI Taxonomy" id="373956"/>
    <lineage>
        <taxon>Eukaryota</taxon>
        <taxon>Metazoa</taxon>
        <taxon>Ecdysozoa</taxon>
        <taxon>Arthropoda</taxon>
        <taxon>Crustacea</taxon>
        <taxon>Multicrustacea</taxon>
        <taxon>Malacostraca</taxon>
        <taxon>Eumalacostraca</taxon>
        <taxon>Eucarida</taxon>
        <taxon>Decapoda</taxon>
        <taxon>Pleocyemata</taxon>
        <taxon>Caridea</taxon>
        <taxon>Atyoidea</taxon>
        <taxon>Atyidae</taxon>
        <taxon>Halocaridina</taxon>
    </lineage>
</organism>
<evidence type="ECO:0000313" key="2">
    <source>
        <dbReference type="Proteomes" id="UP001381693"/>
    </source>
</evidence>
<name>A0AAN8XIC8_HALRR</name>
<dbReference type="EMBL" id="JAXCGZ010001951">
    <property type="protein sequence ID" value="KAK7084897.1"/>
    <property type="molecule type" value="Genomic_DNA"/>
</dbReference>
<comment type="caution">
    <text evidence="1">The sequence shown here is derived from an EMBL/GenBank/DDBJ whole genome shotgun (WGS) entry which is preliminary data.</text>
</comment>
<accession>A0AAN8XIC8</accession>
<sequence>MSEKIKIGFIRSASCFFVSSLSQARTALVNCPFRLQIMTSTNNCCRRCLFLVELLILERE</sequence>
<reference evidence="1 2" key="1">
    <citation type="submission" date="2023-11" db="EMBL/GenBank/DDBJ databases">
        <title>Halocaridina rubra genome assembly.</title>
        <authorList>
            <person name="Smith C."/>
        </authorList>
    </citation>
    <scope>NUCLEOTIDE SEQUENCE [LARGE SCALE GENOMIC DNA]</scope>
    <source>
        <strain evidence="1">EP-1</strain>
        <tissue evidence="1">Whole</tissue>
    </source>
</reference>
<gene>
    <name evidence="1" type="ORF">SK128_000260</name>
</gene>
<dbReference type="Proteomes" id="UP001381693">
    <property type="component" value="Unassembled WGS sequence"/>
</dbReference>
<protein>
    <submittedName>
        <fullName evidence="1">Uncharacterized protein</fullName>
    </submittedName>
</protein>
<dbReference type="AlphaFoldDB" id="A0AAN8XIC8"/>
<keyword evidence="2" id="KW-1185">Reference proteome</keyword>
<evidence type="ECO:0000313" key="1">
    <source>
        <dbReference type="EMBL" id="KAK7084897.1"/>
    </source>
</evidence>
<proteinExistence type="predicted"/>